<dbReference type="PROSITE" id="PS50829">
    <property type="entry name" value="GYF"/>
    <property type="match status" value="1"/>
</dbReference>
<dbReference type="Gene3D" id="3.30.1490.40">
    <property type="match status" value="1"/>
</dbReference>
<dbReference type="Proteomes" id="UP001632038">
    <property type="component" value="Unassembled WGS sequence"/>
</dbReference>
<evidence type="ECO:0000259" key="5">
    <source>
        <dbReference type="PROSITE" id="PS51925"/>
    </source>
</evidence>
<feature type="compositionally biased region" description="Basic and acidic residues" evidence="2">
    <location>
        <begin position="132"/>
        <end position="150"/>
    </location>
</feature>
<evidence type="ECO:0000259" key="3">
    <source>
        <dbReference type="PROSITE" id="PS50103"/>
    </source>
</evidence>
<protein>
    <submittedName>
        <fullName evidence="6">Uncharacterized protein</fullName>
    </submittedName>
</protein>
<dbReference type="PROSITE" id="PS51925">
    <property type="entry name" value="SWIB_MDM2"/>
    <property type="match status" value="1"/>
</dbReference>
<dbReference type="PROSITE" id="PS50103">
    <property type="entry name" value="ZF_C3H1"/>
    <property type="match status" value="1"/>
</dbReference>
<name>A0ABD3CAH7_9LAMI</name>
<dbReference type="GO" id="GO:0008270">
    <property type="term" value="F:zinc ion binding"/>
    <property type="evidence" value="ECO:0007669"/>
    <property type="project" value="UniProtKB-KW"/>
</dbReference>
<dbReference type="InterPro" id="IPR003121">
    <property type="entry name" value="SWIB_MDM2_domain"/>
</dbReference>
<feature type="compositionally biased region" description="Basic and acidic residues" evidence="2">
    <location>
        <begin position="108"/>
        <end position="117"/>
    </location>
</feature>
<dbReference type="EMBL" id="JAVIJP010000042">
    <property type="protein sequence ID" value="KAL3626848.1"/>
    <property type="molecule type" value="Genomic_DNA"/>
</dbReference>
<keyword evidence="7" id="KW-1185">Reference proteome</keyword>
<evidence type="ECO:0000313" key="7">
    <source>
        <dbReference type="Proteomes" id="UP001632038"/>
    </source>
</evidence>
<evidence type="ECO:0000256" key="2">
    <source>
        <dbReference type="SAM" id="MobiDB-lite"/>
    </source>
</evidence>
<dbReference type="AlphaFoldDB" id="A0ABD3CAH7"/>
<dbReference type="SMART" id="SM00151">
    <property type="entry name" value="SWIB"/>
    <property type="match status" value="1"/>
</dbReference>
<dbReference type="SUPFAM" id="SSF55277">
    <property type="entry name" value="GYF domain"/>
    <property type="match status" value="1"/>
</dbReference>
<feature type="domain" description="DM2" evidence="5">
    <location>
        <begin position="173"/>
        <end position="256"/>
    </location>
</feature>
<feature type="region of interest" description="Disordered" evidence="2">
    <location>
        <begin position="102"/>
        <end position="150"/>
    </location>
</feature>
<dbReference type="Pfam" id="PF02201">
    <property type="entry name" value="SWIB"/>
    <property type="match status" value="1"/>
</dbReference>
<keyword evidence="1" id="KW-0863">Zinc-finger</keyword>
<dbReference type="InterPro" id="IPR019835">
    <property type="entry name" value="SWIB_domain"/>
</dbReference>
<organism evidence="6 7">
    <name type="scientific">Castilleja foliolosa</name>
    <dbReference type="NCBI Taxonomy" id="1961234"/>
    <lineage>
        <taxon>Eukaryota</taxon>
        <taxon>Viridiplantae</taxon>
        <taxon>Streptophyta</taxon>
        <taxon>Embryophyta</taxon>
        <taxon>Tracheophyta</taxon>
        <taxon>Spermatophyta</taxon>
        <taxon>Magnoliopsida</taxon>
        <taxon>eudicotyledons</taxon>
        <taxon>Gunneridae</taxon>
        <taxon>Pentapetalae</taxon>
        <taxon>asterids</taxon>
        <taxon>lamiids</taxon>
        <taxon>Lamiales</taxon>
        <taxon>Orobanchaceae</taxon>
        <taxon>Pedicularideae</taxon>
        <taxon>Castillejinae</taxon>
        <taxon>Castilleja</taxon>
    </lineage>
</organism>
<gene>
    <name evidence="6" type="ORF">CASFOL_029253</name>
</gene>
<comment type="caution">
    <text evidence="6">The sequence shown here is derived from an EMBL/GenBank/DDBJ whole genome shotgun (WGS) entry which is preliminary data.</text>
</comment>
<keyword evidence="1" id="KW-0479">Metal-binding</keyword>
<feature type="compositionally biased region" description="Basic and acidic residues" evidence="2">
    <location>
        <begin position="282"/>
        <end position="296"/>
    </location>
</feature>
<evidence type="ECO:0000313" key="6">
    <source>
        <dbReference type="EMBL" id="KAL3626848.1"/>
    </source>
</evidence>
<feature type="compositionally biased region" description="Basic and acidic residues" evidence="2">
    <location>
        <begin position="537"/>
        <end position="546"/>
    </location>
</feature>
<dbReference type="PANTHER" id="PTHR46695">
    <property type="entry name" value="ZINC FINGER CCCH DOMAIN-CONTAINING PROTEIN 44-RELATED"/>
    <property type="match status" value="1"/>
</dbReference>
<dbReference type="SUPFAM" id="SSF47592">
    <property type="entry name" value="SWIB/MDM2 domain"/>
    <property type="match status" value="1"/>
</dbReference>
<feature type="region of interest" description="Disordered" evidence="2">
    <location>
        <begin position="615"/>
        <end position="638"/>
    </location>
</feature>
<dbReference type="InterPro" id="IPR036885">
    <property type="entry name" value="SWIB_MDM2_dom_sf"/>
</dbReference>
<dbReference type="InterPro" id="IPR035445">
    <property type="entry name" value="GYF-like_dom_sf"/>
</dbReference>
<feature type="region of interest" description="Disordered" evidence="2">
    <location>
        <begin position="282"/>
        <end position="340"/>
    </location>
</feature>
<feature type="zinc finger region" description="C3H1-type" evidence="1">
    <location>
        <begin position="994"/>
        <end position="1019"/>
    </location>
</feature>
<dbReference type="InterPro" id="IPR000571">
    <property type="entry name" value="Znf_CCCH"/>
</dbReference>
<reference evidence="7" key="1">
    <citation type="journal article" date="2024" name="IScience">
        <title>Strigolactones Initiate the Formation of Haustorium-like Structures in Castilleja.</title>
        <authorList>
            <person name="Buerger M."/>
            <person name="Peterson D."/>
            <person name="Chory J."/>
        </authorList>
    </citation>
    <scope>NUCLEOTIDE SEQUENCE [LARGE SCALE GENOMIC DNA]</scope>
</reference>
<dbReference type="InterPro" id="IPR003169">
    <property type="entry name" value="GYF"/>
</dbReference>
<sequence length="1019" mass="111549">MVQVDFDDKTSWEYLFKVYWVILKQDLSLTLDELTQAKKPWKGVTALGCKPLLSNNVIPNVSVKAPISYSSTEHLELNKPHIETSLLQNDGLTTNNHVEKLNNVNGEDGPRPNKDTTKPSMVEIKQGTNMEKSSDELGIEKHQDDPSTTIRDTEKRCICKHLNNKVSKKPEMCLSTTEWASKDLLEFVAHMKNGDTAAISQTDVQALLLDYINRNNLWNPNRKNQIICDPQLKRLFGKPRVGHIQMLKLLGFHFLIKEESRKNSFIPASFVSSVKTNMEVDESFRNGDNSKNEHGKPSHSGFPPNGEKPISSNKDKEEKSVQARNETNGKTNAGESSNWDKQMSQININNLATDGVNYQDMQRSGLETSTAAAASVGNSPSSNIMEIEKLWHYRDSDGKIRGPFSMMQLREWSTTGLYPPDMRIWTNHEQYDSLPLTEAMHGKFHGASDLSNSGSPEEVPTGEIGPIIEGTYLSDEESKKIDTPNNVTVLSDNDTRVLRTDESGSWPQCWDFLRDNNNSSAHDDVQAHKFLPPSSPEIKHEPLPHSGEERDKLYHVLENGENNSTGLAQNPMTPQNNSNNEDQVGPSSKENLGSLNIDLSSHDTELSNNNQVENIPVLDFPSPKTAEDLQPGSSDVPVKSSGILELLSPAPRSNYEDQGGEAIKTKNSGLINFPVPNSGHVWTGASGLGVGGVQIPDVADEWCKFSPTATKGSVQEWSSALASAFSLKPPEITCENITTSHSTPNIPNWLANINEPIEFDALGEESVSDLLAEVDAMESQGALQSPTSAIMFARELLEDCKDECFSSIEEFSIVSDPQKGDALSSTSETQLNPSCKSIGLSASNAFDYLTRSSAHSSASSEGETNAASEFHPPAAENATQDMIGAAMGPGMGSDAVDPGWGTLQGNINLVTVQGNINLVLGGPSQGMANLGWGANPGPGWVNPANLNIPWDGQQRKCSGERFTSPREWGGYQGGRLPWGRQPAYGGGGYLRPCPKGQRLCKFYESGHCKKGAFCDYRHP</sequence>
<proteinExistence type="predicted"/>
<accession>A0ABD3CAH7</accession>
<feature type="domain" description="C3H1-type" evidence="3">
    <location>
        <begin position="994"/>
        <end position="1019"/>
    </location>
</feature>
<feature type="compositionally biased region" description="Polar residues" evidence="2">
    <location>
        <begin position="322"/>
        <end position="340"/>
    </location>
</feature>
<keyword evidence="1" id="KW-0862">Zinc</keyword>
<feature type="domain" description="GYF" evidence="4">
    <location>
        <begin position="388"/>
        <end position="435"/>
    </location>
</feature>
<dbReference type="PANTHER" id="PTHR46695:SF15">
    <property type="entry name" value="ZINC FINGER CCCH DOMAIN-CONTAINING PROTEIN 44-LIKE ISOFORM X1"/>
    <property type="match status" value="1"/>
</dbReference>
<feature type="region of interest" description="Disordered" evidence="2">
    <location>
        <begin position="561"/>
        <end position="595"/>
    </location>
</feature>
<dbReference type="SMART" id="SM00444">
    <property type="entry name" value="GYF"/>
    <property type="match status" value="1"/>
</dbReference>
<dbReference type="Gene3D" id="1.10.245.10">
    <property type="entry name" value="SWIB/MDM2 domain"/>
    <property type="match status" value="1"/>
</dbReference>
<dbReference type="Pfam" id="PF02213">
    <property type="entry name" value="GYF"/>
    <property type="match status" value="1"/>
</dbReference>
<feature type="region of interest" description="Disordered" evidence="2">
    <location>
        <begin position="521"/>
        <end position="546"/>
    </location>
</feature>
<evidence type="ECO:0000259" key="4">
    <source>
        <dbReference type="PROSITE" id="PS50829"/>
    </source>
</evidence>
<evidence type="ECO:0000256" key="1">
    <source>
        <dbReference type="PROSITE-ProRule" id="PRU00723"/>
    </source>
</evidence>
<dbReference type="CDD" id="cd10567">
    <property type="entry name" value="SWIB-MDM2_like"/>
    <property type="match status" value="1"/>
</dbReference>